<organism evidence="1 2">
    <name type="scientific">Rhizobium phage RHph_Y68</name>
    <dbReference type="NCBI Taxonomy" id="2509787"/>
    <lineage>
        <taxon>Viruses</taxon>
        <taxon>Duplodnaviria</taxon>
        <taxon>Heunggongvirae</taxon>
        <taxon>Uroviricota</taxon>
        <taxon>Caudoviricetes</taxon>
        <taxon>Pootjesviridae</taxon>
        <taxon>Staniewskivirinae</taxon>
        <taxon>Trinifflemingvirus</taxon>
        <taxon>Trinifflemingvirus Y68</taxon>
    </lineage>
</organism>
<evidence type="ECO:0000313" key="2">
    <source>
        <dbReference type="Proteomes" id="UP000605518"/>
    </source>
</evidence>
<dbReference type="Gene3D" id="3.10.450.40">
    <property type="match status" value="1"/>
</dbReference>
<sequence length="130" mass="14808">MATFSETVTDLSADLSANPITDDIILKKNEEAIKQHVNLLLLQDQFACIGRPYVCAGLKKFINEPATDGLIAEIKNRVREAMRHETRVKINDLSVTFDATVTKYVTIKMTLQYVNSDKTFVYESRLRRIL</sequence>
<protein>
    <submittedName>
        <fullName evidence="1">Baseplate assembly protein W</fullName>
    </submittedName>
</protein>
<keyword evidence="2" id="KW-1185">Reference proteome</keyword>
<dbReference type="SUPFAM" id="SSF160719">
    <property type="entry name" value="gpW/gp25-like"/>
    <property type="match status" value="1"/>
</dbReference>
<name>A0A7S5R9H0_9CAUD</name>
<reference evidence="1" key="1">
    <citation type="submission" date="2020-01" db="EMBL/GenBank/DDBJ databases">
        <title>Patterns of diversity and host range of bacteriophage communities associated with bean-nodulatin bacteria.</title>
        <authorList>
            <person name="Vann Cauwenberghe J."/>
            <person name="Santamaria R.I."/>
            <person name="Bustos P."/>
            <person name="Juarez S."/>
            <person name="Gonzalez V."/>
        </authorList>
    </citation>
    <scope>NUCLEOTIDE SEQUENCE</scope>
</reference>
<dbReference type="EMBL" id="MN988486">
    <property type="protein sequence ID" value="QIG67994.1"/>
    <property type="molecule type" value="Genomic_DNA"/>
</dbReference>
<gene>
    <name evidence="1" type="ORF">EVB55_059</name>
</gene>
<accession>A0A7S5R9H0</accession>
<proteinExistence type="predicted"/>
<dbReference type="Proteomes" id="UP000605518">
    <property type="component" value="Segment"/>
</dbReference>
<evidence type="ECO:0000313" key="1">
    <source>
        <dbReference type="EMBL" id="QIG67994.1"/>
    </source>
</evidence>